<dbReference type="SUPFAM" id="SSF88723">
    <property type="entry name" value="PIN domain-like"/>
    <property type="match status" value="1"/>
</dbReference>
<protein>
    <submittedName>
        <fullName evidence="8">Putative PIN and TRAM-domain containing protein</fullName>
    </submittedName>
</protein>
<evidence type="ECO:0000313" key="8">
    <source>
        <dbReference type="EMBL" id="ARN57059.1"/>
    </source>
</evidence>
<dbReference type="InterPro" id="IPR052041">
    <property type="entry name" value="Nucleic_acid_metab_PIN/TRAM"/>
</dbReference>
<keyword evidence="4" id="KW-0378">Hydrolase</keyword>
<reference evidence="9" key="1">
    <citation type="submission" date="2017-04" db="EMBL/GenBank/DDBJ databases">
        <title>Comparative genomics and description of representatives of a novel lineage of planctomycetes thriving in anoxic sediments.</title>
        <authorList>
            <person name="Spring S."/>
            <person name="Bunk B."/>
            <person name="Sproer C."/>
        </authorList>
    </citation>
    <scope>NUCLEOTIDE SEQUENCE [LARGE SCALE GENOMIC DNA]</scope>
    <source>
        <strain evidence="9">ST-PulAB-D4</strain>
    </source>
</reference>
<name>A0A1W6LMQ8_9BACT</name>
<feature type="transmembrane region" description="Helical" evidence="6">
    <location>
        <begin position="107"/>
        <end position="124"/>
    </location>
</feature>
<evidence type="ECO:0000256" key="4">
    <source>
        <dbReference type="ARBA" id="ARBA00022801"/>
    </source>
</evidence>
<dbReference type="GO" id="GO:0016787">
    <property type="term" value="F:hydrolase activity"/>
    <property type="evidence" value="ECO:0007669"/>
    <property type="project" value="UniProtKB-KW"/>
</dbReference>
<keyword evidence="5" id="KW-0460">Magnesium</keyword>
<evidence type="ECO:0000256" key="3">
    <source>
        <dbReference type="ARBA" id="ARBA00022722"/>
    </source>
</evidence>
<dbReference type="GO" id="GO:0004518">
    <property type="term" value="F:nuclease activity"/>
    <property type="evidence" value="ECO:0007669"/>
    <property type="project" value="UniProtKB-KW"/>
</dbReference>
<keyword evidence="6" id="KW-0812">Transmembrane</keyword>
<keyword evidence="6" id="KW-0472">Membrane</keyword>
<dbReference type="AlphaFoldDB" id="A0A1W6LMQ8"/>
<dbReference type="OrthoDB" id="9780734at2"/>
<dbReference type="GO" id="GO:0016740">
    <property type="term" value="F:transferase activity"/>
    <property type="evidence" value="ECO:0007669"/>
    <property type="project" value="UniProtKB-KW"/>
</dbReference>
<evidence type="ECO:0000259" key="7">
    <source>
        <dbReference type="PROSITE" id="PS50926"/>
    </source>
</evidence>
<dbReference type="PANTHER" id="PTHR11603:SF147">
    <property type="entry name" value="MEMBRANE PROTEIN"/>
    <property type="match status" value="1"/>
</dbReference>
<dbReference type="CDD" id="cd09877">
    <property type="entry name" value="PIN_YacL-like"/>
    <property type="match status" value="1"/>
</dbReference>
<feature type="transmembrane region" description="Helical" evidence="6">
    <location>
        <begin position="68"/>
        <end position="87"/>
    </location>
</feature>
<keyword evidence="6" id="KW-1133">Transmembrane helix</keyword>
<dbReference type="Pfam" id="PF01938">
    <property type="entry name" value="TRAM"/>
    <property type="match status" value="1"/>
</dbReference>
<evidence type="ECO:0000256" key="1">
    <source>
        <dbReference type="ARBA" id="ARBA00001946"/>
    </source>
</evidence>
<dbReference type="InterPro" id="IPR002792">
    <property type="entry name" value="TRAM_dom"/>
</dbReference>
<dbReference type="KEGG" id="pbp:STSP1_01454"/>
<comment type="cofactor">
    <cofactor evidence="1">
        <name>Mg(2+)</name>
        <dbReference type="ChEBI" id="CHEBI:18420"/>
    </cofactor>
</comment>
<proteinExistence type="predicted"/>
<dbReference type="RefSeq" id="WP_085755734.1">
    <property type="nucleotide sequence ID" value="NZ_CP021023.1"/>
</dbReference>
<evidence type="ECO:0000256" key="5">
    <source>
        <dbReference type="ARBA" id="ARBA00022842"/>
    </source>
</evidence>
<organism evidence="8 9">
    <name type="scientific">Sedimentisphaera salicampi</name>
    <dbReference type="NCBI Taxonomy" id="1941349"/>
    <lineage>
        <taxon>Bacteria</taxon>
        <taxon>Pseudomonadati</taxon>
        <taxon>Planctomycetota</taxon>
        <taxon>Phycisphaerae</taxon>
        <taxon>Sedimentisphaerales</taxon>
        <taxon>Sedimentisphaeraceae</taxon>
        <taxon>Sedimentisphaera</taxon>
    </lineage>
</organism>
<dbReference type="PANTHER" id="PTHR11603">
    <property type="entry name" value="AAA FAMILY ATPASE"/>
    <property type="match status" value="1"/>
</dbReference>
<evidence type="ECO:0000313" key="9">
    <source>
        <dbReference type="Proteomes" id="UP000193334"/>
    </source>
</evidence>
<gene>
    <name evidence="8" type="ORF">STSP1_01454</name>
</gene>
<evidence type="ECO:0000256" key="2">
    <source>
        <dbReference type="ARBA" id="ARBA00022679"/>
    </source>
</evidence>
<keyword evidence="3" id="KW-0540">Nuclease</keyword>
<keyword evidence="9" id="KW-1185">Reference proteome</keyword>
<dbReference type="PROSITE" id="PS50926">
    <property type="entry name" value="TRAM"/>
    <property type="match status" value="1"/>
</dbReference>
<dbReference type="Proteomes" id="UP000193334">
    <property type="component" value="Chromosome"/>
</dbReference>
<accession>A0A1W6LMQ8</accession>
<dbReference type="InterPro" id="IPR029060">
    <property type="entry name" value="PIN-like_dom_sf"/>
</dbReference>
<sequence length="359" mass="39741">MLLYFIRGLFFTIILAVLFLAIDNAQETGVLNQPKLLTGYFLAMILAIVVIVIDWLTPKKHLSSLTSIFFGLLVGMLISSAITPVISTVNDLYNIGMNEQALGTTRWIVSICICYLTISIVMRTKDDVRFVIPYVEFSRQTKGVRPLVLDSSVIVDGRIFELAQTKVFDAPFIVPRFILNELQLLSDSPDKLKRTRGRRGLDMIAQLQSEPVVEISIDDTPPPGIEFHAPVDQKLVAFTKNCDGRLVTTDYNLGKVAMVRQVDVVNINDIAKAIKPVVLPGEPLKVRIIKKGEERKQGIGYLEDGTMVVVEDTSDMIGETVPAIVTSSLQTSAGRMIFAKFEPAELAAEKRKGNPSKNS</sequence>
<feature type="domain" description="TRAM" evidence="7">
    <location>
        <begin position="277"/>
        <end position="338"/>
    </location>
</feature>
<dbReference type="EMBL" id="CP021023">
    <property type="protein sequence ID" value="ARN57059.1"/>
    <property type="molecule type" value="Genomic_DNA"/>
</dbReference>
<keyword evidence="2" id="KW-0808">Transferase</keyword>
<feature type="transmembrane region" description="Helical" evidence="6">
    <location>
        <begin position="35"/>
        <end position="56"/>
    </location>
</feature>
<evidence type="ECO:0000256" key="6">
    <source>
        <dbReference type="SAM" id="Phobius"/>
    </source>
</evidence>
<dbReference type="Gene3D" id="3.40.50.1010">
    <property type="entry name" value="5'-nuclease"/>
    <property type="match status" value="1"/>
</dbReference>
<dbReference type="STRING" id="1941349.STSP1_01454"/>